<organism evidence="2 3">
    <name type="scientific">Lentibacillus kimchii</name>
    <dbReference type="NCBI Taxonomy" id="1542911"/>
    <lineage>
        <taxon>Bacteria</taxon>
        <taxon>Bacillati</taxon>
        <taxon>Bacillota</taxon>
        <taxon>Bacilli</taxon>
        <taxon>Bacillales</taxon>
        <taxon>Bacillaceae</taxon>
        <taxon>Lentibacillus</taxon>
    </lineage>
</organism>
<evidence type="ECO:0000313" key="3">
    <source>
        <dbReference type="Proteomes" id="UP001596620"/>
    </source>
</evidence>
<keyword evidence="1" id="KW-0472">Membrane</keyword>
<evidence type="ECO:0000256" key="1">
    <source>
        <dbReference type="SAM" id="Phobius"/>
    </source>
</evidence>
<keyword evidence="1" id="KW-1133">Transmembrane helix</keyword>
<accession>A0ABW2UX87</accession>
<protein>
    <recommendedName>
        <fullName evidence="4">DUF5683 domain-containing protein</fullName>
    </recommendedName>
</protein>
<feature type="transmembrane region" description="Helical" evidence="1">
    <location>
        <begin position="128"/>
        <end position="149"/>
    </location>
</feature>
<evidence type="ECO:0000313" key="2">
    <source>
        <dbReference type="EMBL" id="MFC7747170.1"/>
    </source>
</evidence>
<comment type="caution">
    <text evidence="2">The sequence shown here is derived from an EMBL/GenBank/DDBJ whole genome shotgun (WGS) entry which is preliminary data.</text>
</comment>
<dbReference type="RefSeq" id="WP_382358689.1">
    <property type="nucleotide sequence ID" value="NZ_JBHTGR010000016.1"/>
</dbReference>
<name>A0ABW2UX87_9BACI</name>
<keyword evidence="1" id="KW-0812">Transmembrane</keyword>
<reference evidence="3" key="1">
    <citation type="journal article" date="2019" name="Int. J. Syst. Evol. Microbiol.">
        <title>The Global Catalogue of Microorganisms (GCM) 10K type strain sequencing project: providing services to taxonomists for standard genome sequencing and annotation.</title>
        <authorList>
            <consortium name="The Broad Institute Genomics Platform"/>
            <consortium name="The Broad Institute Genome Sequencing Center for Infectious Disease"/>
            <person name="Wu L."/>
            <person name="Ma J."/>
        </authorList>
    </citation>
    <scope>NUCLEOTIDE SEQUENCE [LARGE SCALE GENOMIC DNA]</scope>
    <source>
        <strain evidence="3">JCM 30234</strain>
    </source>
</reference>
<keyword evidence="3" id="KW-1185">Reference proteome</keyword>
<dbReference type="Proteomes" id="UP001596620">
    <property type="component" value="Unassembled WGS sequence"/>
</dbReference>
<feature type="transmembrane region" description="Helical" evidence="1">
    <location>
        <begin position="99"/>
        <end position="122"/>
    </location>
</feature>
<dbReference type="EMBL" id="JBHTGR010000016">
    <property type="protein sequence ID" value="MFC7747170.1"/>
    <property type="molecule type" value="Genomic_DNA"/>
</dbReference>
<proteinExistence type="predicted"/>
<gene>
    <name evidence="2" type="ORF">ACFQU8_07960</name>
</gene>
<sequence length="160" mass="18290">MKDQKKSPIVALAWAVGLPGFGQIYNRDYVWALVLMAWELYVNLQAEINLSLYYTIQLDFEQAHDIVNFEWGLFYPSVYAFSMWQAYNQARVLNGKQGMDLTGFFVGSVVGMVIGITLYFSWTMHTPFASPVISGILLGLIAGFIGHLIEKRFVRKRTDY</sequence>
<evidence type="ECO:0008006" key="4">
    <source>
        <dbReference type="Google" id="ProtNLM"/>
    </source>
</evidence>